<dbReference type="InterPro" id="IPR016031">
    <property type="entry name" value="Trp_RNA-bd_attenuator-like_dom"/>
</dbReference>
<dbReference type="Proteomes" id="UP000009227">
    <property type="component" value="Chromosome"/>
</dbReference>
<evidence type="ECO:0000313" key="2">
    <source>
        <dbReference type="Proteomes" id="UP000009227"/>
    </source>
</evidence>
<dbReference type="Gene3D" id="3.60.160.10">
    <property type="entry name" value="Mitochondrial biogenesis AIM24"/>
    <property type="match status" value="1"/>
</dbReference>
<keyword evidence="2" id="KW-1185">Reference proteome</keyword>
<dbReference type="PANTHER" id="PTHR43657">
    <property type="entry name" value="TRYPTOPHAN RNA-BINDING ATTENUATOR PROTEIN-LIKE PROTEIN"/>
    <property type="match status" value="1"/>
</dbReference>
<accession>F6BEW0</accession>
<dbReference type="GeneID" id="10642971"/>
<dbReference type="KEGG" id="mig:Metig_0136"/>
<evidence type="ECO:0008006" key="3">
    <source>
        <dbReference type="Google" id="ProtNLM"/>
    </source>
</evidence>
<dbReference type="Pfam" id="PF01987">
    <property type="entry name" value="AIM24"/>
    <property type="match status" value="1"/>
</dbReference>
<organism evidence="2">
    <name type="scientific">Methanotorris igneus (strain DSM 5666 / JCM 11834 / Kol 5)</name>
    <dbReference type="NCBI Taxonomy" id="880724"/>
    <lineage>
        <taxon>Archaea</taxon>
        <taxon>Methanobacteriati</taxon>
        <taxon>Methanobacteriota</taxon>
        <taxon>Methanomada group</taxon>
        <taxon>Methanococci</taxon>
        <taxon>Methanococcales</taxon>
        <taxon>Methanocaldococcaceae</taxon>
        <taxon>Methanotorris</taxon>
    </lineage>
</organism>
<dbReference type="EMBL" id="CP002737">
    <property type="protein sequence ID" value="AEF95696.1"/>
    <property type="molecule type" value="Genomic_DNA"/>
</dbReference>
<dbReference type="NCBIfam" id="TIGR00266">
    <property type="entry name" value="TIGR00266 family protein"/>
    <property type="match status" value="1"/>
</dbReference>
<reference evidence="1 2" key="1">
    <citation type="submission" date="2011-05" db="EMBL/GenBank/DDBJ databases">
        <title>Complete sequence of Methanotorris igneus Kol 5.</title>
        <authorList>
            <consortium name="US DOE Joint Genome Institute"/>
            <person name="Lucas S."/>
            <person name="Han J."/>
            <person name="Lapidus A."/>
            <person name="Cheng J.-F."/>
            <person name="Goodwin L."/>
            <person name="Pitluck S."/>
            <person name="Peters L."/>
            <person name="Mikhailova N."/>
            <person name="Chertkov O."/>
            <person name="Han C."/>
            <person name="Tapia R."/>
            <person name="Land M."/>
            <person name="Hauser L."/>
            <person name="Kyrpides N."/>
            <person name="Ivanova N."/>
            <person name="Pagani I."/>
            <person name="Sieprawska-Lupa M."/>
            <person name="Whitman W."/>
            <person name="Woyke T."/>
        </authorList>
    </citation>
    <scope>NUCLEOTIDE SEQUENCE [LARGE SCALE GENOMIC DNA]</scope>
    <source>
        <strain evidence="2">DSM 5666 / JCM 11834 / Kol 5</strain>
    </source>
</reference>
<dbReference type="InterPro" id="IPR002838">
    <property type="entry name" value="AIM24"/>
</dbReference>
<dbReference type="OrthoDB" id="7592at2157"/>
<gene>
    <name evidence="1" type="ordered locus">Metig_0136</name>
</gene>
<proteinExistence type="predicted"/>
<protein>
    <recommendedName>
        <fullName evidence="3">TIGR00266 family protein</fullName>
    </recommendedName>
</protein>
<dbReference type="AlphaFoldDB" id="F6BEW0"/>
<dbReference type="HOGENOM" id="CLU_040551_4_1_2"/>
<name>F6BEW0_METIK</name>
<dbReference type="InterPro" id="IPR036983">
    <property type="entry name" value="AIM24_sf"/>
</dbReference>
<dbReference type="SUPFAM" id="SSF51219">
    <property type="entry name" value="TRAP-like"/>
    <property type="match status" value="1"/>
</dbReference>
<sequence>MRGKDYEFEIKYTPSYSLLEVKLDNQEINAETGAMVYMDTSIKVNTNLKGGLLGALKRAIVGESVFINTFSGSGRIGFAPSAPGDIVHHVLDGTLYAQSGSYLASSPNIEIDTKFGGAKTFFGGKGLFLIKLEGEGDIFLSSFGAIEEIELNDESIIVDNGHLVAFTEGLDYKLTKLGSLKSAILGGEGKVYEFSGTGKIYIQSRSFEAFVGTIMPYIEPKK</sequence>
<dbReference type="RefSeq" id="WP_013798305.1">
    <property type="nucleotide sequence ID" value="NC_015562.1"/>
</dbReference>
<evidence type="ECO:0000313" key="1">
    <source>
        <dbReference type="EMBL" id="AEF95696.1"/>
    </source>
</evidence>
<dbReference type="PANTHER" id="PTHR43657:SF1">
    <property type="entry name" value="ALTERED INHERITANCE OF MITOCHONDRIA PROTEIN 24, MITOCHONDRIAL"/>
    <property type="match status" value="1"/>
</dbReference>
<dbReference type="STRING" id="880724.Metig_0136"/>